<dbReference type="GO" id="GO:0009913">
    <property type="term" value="P:epidermal cell differentiation"/>
    <property type="evidence" value="ECO:0007669"/>
    <property type="project" value="TreeGrafter"/>
</dbReference>
<dbReference type="OrthoDB" id="6508643at2759"/>
<name>A0A8S1C2K5_9INSE</name>
<dbReference type="GO" id="GO:0005634">
    <property type="term" value="C:nucleus"/>
    <property type="evidence" value="ECO:0007669"/>
    <property type="project" value="UniProtKB-SubCell"/>
</dbReference>
<comment type="caution">
    <text evidence="11">The sequence shown here is derived from an EMBL/GenBank/DDBJ whole genome shotgun (WGS) entry which is preliminary data.</text>
</comment>
<evidence type="ECO:0000256" key="9">
    <source>
        <dbReference type="SAM" id="MobiDB-lite"/>
    </source>
</evidence>
<keyword evidence="6" id="KW-0862">Zinc</keyword>
<dbReference type="GO" id="GO:0045892">
    <property type="term" value="P:negative regulation of DNA-templated transcription"/>
    <property type="evidence" value="ECO:0007669"/>
    <property type="project" value="UniProtKB-ARBA"/>
</dbReference>
<dbReference type="SUPFAM" id="SSF57667">
    <property type="entry name" value="beta-beta-alpha zinc fingers"/>
    <property type="match status" value="2"/>
</dbReference>
<evidence type="ECO:0000256" key="4">
    <source>
        <dbReference type="ARBA" id="ARBA00022737"/>
    </source>
</evidence>
<dbReference type="PROSITE" id="PS50157">
    <property type="entry name" value="ZINC_FINGER_C2H2_2"/>
    <property type="match status" value="3"/>
</dbReference>
<keyword evidence="7" id="KW-0539">Nucleus</keyword>
<evidence type="ECO:0000256" key="8">
    <source>
        <dbReference type="PROSITE-ProRule" id="PRU00042"/>
    </source>
</evidence>
<feature type="region of interest" description="Disordered" evidence="9">
    <location>
        <begin position="385"/>
        <end position="420"/>
    </location>
</feature>
<evidence type="ECO:0000259" key="10">
    <source>
        <dbReference type="PROSITE" id="PS50157"/>
    </source>
</evidence>
<dbReference type="GO" id="GO:0008270">
    <property type="term" value="F:zinc ion binding"/>
    <property type="evidence" value="ECO:0007669"/>
    <property type="project" value="UniProtKB-KW"/>
</dbReference>
<feature type="region of interest" description="Disordered" evidence="9">
    <location>
        <begin position="1"/>
        <end position="25"/>
    </location>
</feature>
<dbReference type="GO" id="GO:0051241">
    <property type="term" value="P:negative regulation of multicellular organismal process"/>
    <property type="evidence" value="ECO:0007669"/>
    <property type="project" value="UniProtKB-ARBA"/>
</dbReference>
<feature type="domain" description="C2H2-type" evidence="10">
    <location>
        <begin position="428"/>
        <end position="455"/>
    </location>
</feature>
<comment type="similarity">
    <text evidence="2">Belongs to the krueppel C2H2-type zinc-finger protein family.</text>
</comment>
<comment type="subcellular location">
    <subcellularLocation>
        <location evidence="1">Nucleus</location>
    </subcellularLocation>
</comment>
<evidence type="ECO:0000256" key="5">
    <source>
        <dbReference type="ARBA" id="ARBA00022771"/>
    </source>
</evidence>
<evidence type="ECO:0000256" key="6">
    <source>
        <dbReference type="ARBA" id="ARBA00022833"/>
    </source>
</evidence>
<feature type="compositionally biased region" description="Low complexity" evidence="9">
    <location>
        <begin position="315"/>
        <end position="328"/>
    </location>
</feature>
<dbReference type="AlphaFoldDB" id="A0A8S1C2K5"/>
<sequence length="602" mass="66717">MQEHPIDCRLPKRQNEDEGRRPLSAFSTRARTLSSPMCGGGGGGTLHFGGSGGGQGLIGGGGGGGGGGVIGNGGGGGDMGCGNGRLNNYGTSSPPSASLPPFYESLKSNSFIEITDLSHGNPLHNFEEYRPKQYQQLQNCAYDLDPNDDSDELEIKASLERDPLPSMNLLNINQFPRYLENMMDDYHFTAHMNMTPLSDKNMIQDMTEVAEMLLQRIPNADEPLSNDSMSSITSPMEPNVQPYPENQVLMQKERPNNVFNKLLGQNYNPPLKGSLTEVNQQLEIQVQLHTQQQLSNDGTNLLDVDGFHTVLTPTSLPSPVNSPENPSSCLNTPGPSSVSSSRRESSASISSLPAGFLKDGPDKTSVRLMISQQCGIPMDTPLEFVNGGHGIKNPLANHERTTSSRGSATPAPADEEKSQSDEFSDRKFSCKVCSKSFNLQRLLNRHMKCHSDIKRYICSFCGKGFNDTFDLKRHTRTHTGVRPYKCNLCEKSFTQRCSLESHCLKVHGVKHTYAYKERRSKVSFVIPLQGVIFWGKLSDCRHLSFQMYVCEECGHTTGEPEVHYLHLKEQHPFSPALLKFYDKRHFKFTNSNFANMLLQVRV</sequence>
<dbReference type="GO" id="GO:0000978">
    <property type="term" value="F:RNA polymerase II cis-regulatory region sequence-specific DNA binding"/>
    <property type="evidence" value="ECO:0007669"/>
    <property type="project" value="TreeGrafter"/>
</dbReference>
<protein>
    <recommendedName>
        <fullName evidence="10">C2H2-type domain-containing protein</fullName>
    </recommendedName>
</protein>
<dbReference type="Gene3D" id="3.30.160.60">
    <property type="entry name" value="Classic Zinc Finger"/>
    <property type="match status" value="3"/>
</dbReference>
<dbReference type="GO" id="GO:0009968">
    <property type="term" value="P:negative regulation of signal transduction"/>
    <property type="evidence" value="ECO:0007669"/>
    <property type="project" value="UniProtKB-ARBA"/>
</dbReference>
<evidence type="ECO:0000256" key="1">
    <source>
        <dbReference type="ARBA" id="ARBA00004123"/>
    </source>
</evidence>
<accession>A0A8S1C2K5</accession>
<feature type="region of interest" description="Disordered" evidence="9">
    <location>
        <begin position="313"/>
        <end position="358"/>
    </location>
</feature>
<proteinExistence type="inferred from homology"/>
<evidence type="ECO:0000256" key="2">
    <source>
        <dbReference type="ARBA" id="ARBA00006991"/>
    </source>
</evidence>
<dbReference type="FunFam" id="3.30.160.60:FF:000452">
    <property type="entry name" value="Transcription factor Ovo-like 2"/>
    <property type="match status" value="1"/>
</dbReference>
<dbReference type="PANTHER" id="PTHR10032">
    <property type="entry name" value="ZINC FINGER PROTEIN WITH KRAB AND SCAN DOMAINS"/>
    <property type="match status" value="1"/>
</dbReference>
<feature type="domain" description="C2H2-type" evidence="10">
    <location>
        <begin position="456"/>
        <end position="483"/>
    </location>
</feature>
<dbReference type="Pfam" id="PF00096">
    <property type="entry name" value="zf-C2H2"/>
    <property type="match status" value="1"/>
</dbReference>
<organism evidence="11 12">
    <name type="scientific">Cloeon dipterum</name>
    <dbReference type="NCBI Taxonomy" id="197152"/>
    <lineage>
        <taxon>Eukaryota</taxon>
        <taxon>Metazoa</taxon>
        <taxon>Ecdysozoa</taxon>
        <taxon>Arthropoda</taxon>
        <taxon>Hexapoda</taxon>
        <taxon>Insecta</taxon>
        <taxon>Pterygota</taxon>
        <taxon>Palaeoptera</taxon>
        <taxon>Ephemeroptera</taxon>
        <taxon>Pisciforma</taxon>
        <taxon>Baetidae</taxon>
        <taxon>Cloeon</taxon>
    </lineage>
</organism>
<feature type="compositionally biased region" description="Basic and acidic residues" evidence="9">
    <location>
        <begin position="1"/>
        <end position="21"/>
    </location>
</feature>
<feature type="domain" description="C2H2-type" evidence="10">
    <location>
        <begin position="484"/>
        <end position="512"/>
    </location>
</feature>
<reference evidence="11 12" key="1">
    <citation type="submission" date="2020-04" db="EMBL/GenBank/DDBJ databases">
        <authorList>
            <person name="Alioto T."/>
            <person name="Alioto T."/>
            <person name="Gomez Garrido J."/>
        </authorList>
    </citation>
    <scope>NUCLEOTIDE SEQUENCE [LARGE SCALE GENOMIC DNA]</scope>
</reference>
<dbReference type="SMART" id="SM00355">
    <property type="entry name" value="ZnF_C2H2"/>
    <property type="match status" value="4"/>
</dbReference>
<gene>
    <name evidence="11" type="ORF">CLODIP_2_CD05041</name>
</gene>
<evidence type="ECO:0000256" key="3">
    <source>
        <dbReference type="ARBA" id="ARBA00022723"/>
    </source>
</evidence>
<dbReference type="GO" id="GO:0045596">
    <property type="term" value="P:negative regulation of cell differentiation"/>
    <property type="evidence" value="ECO:0007669"/>
    <property type="project" value="UniProtKB-ARBA"/>
</dbReference>
<evidence type="ECO:0000313" key="11">
    <source>
        <dbReference type="EMBL" id="CAB3362391.1"/>
    </source>
</evidence>
<keyword evidence="4" id="KW-0677">Repeat</keyword>
<dbReference type="EMBL" id="CADEPI010000008">
    <property type="protein sequence ID" value="CAB3362391.1"/>
    <property type="molecule type" value="Genomic_DNA"/>
</dbReference>
<dbReference type="FunFam" id="3.30.160.60:FF:001250">
    <property type="entry name" value="putative transcription factor ovo-like protein 3"/>
    <property type="match status" value="1"/>
</dbReference>
<dbReference type="PANTHER" id="PTHR10032:SF271">
    <property type="entry name" value="RH12261P-RELATED"/>
    <property type="match status" value="1"/>
</dbReference>
<keyword evidence="12" id="KW-1185">Reference proteome</keyword>
<dbReference type="InterPro" id="IPR013087">
    <property type="entry name" value="Znf_C2H2_type"/>
</dbReference>
<dbReference type="GO" id="GO:0000981">
    <property type="term" value="F:DNA-binding transcription factor activity, RNA polymerase II-specific"/>
    <property type="evidence" value="ECO:0007669"/>
    <property type="project" value="TreeGrafter"/>
</dbReference>
<evidence type="ECO:0000256" key="7">
    <source>
        <dbReference type="ARBA" id="ARBA00023242"/>
    </source>
</evidence>
<dbReference type="PROSITE" id="PS00028">
    <property type="entry name" value="ZINC_FINGER_C2H2_1"/>
    <property type="match status" value="3"/>
</dbReference>
<feature type="compositionally biased region" description="Low complexity" evidence="9">
    <location>
        <begin position="336"/>
        <end position="351"/>
    </location>
</feature>
<dbReference type="InterPro" id="IPR027756">
    <property type="entry name" value="Ovo-like"/>
</dbReference>
<dbReference type="InterPro" id="IPR036236">
    <property type="entry name" value="Znf_C2H2_sf"/>
</dbReference>
<keyword evidence="3" id="KW-0479">Metal-binding</keyword>
<dbReference type="Proteomes" id="UP000494165">
    <property type="component" value="Unassembled WGS sequence"/>
</dbReference>
<keyword evidence="5 8" id="KW-0863">Zinc-finger</keyword>
<evidence type="ECO:0000313" key="12">
    <source>
        <dbReference type="Proteomes" id="UP000494165"/>
    </source>
</evidence>